<evidence type="ECO:0000313" key="6">
    <source>
        <dbReference type="EMBL" id="RVU14961.1"/>
    </source>
</evidence>
<dbReference type="AlphaFoldDB" id="A0A437NY59"/>
<keyword evidence="7" id="KW-1185">Reference proteome</keyword>
<dbReference type="PRINTS" id="PR00039">
    <property type="entry name" value="HTHLYSR"/>
</dbReference>
<dbReference type="CDD" id="cd05466">
    <property type="entry name" value="PBP2_LTTR_substrate"/>
    <property type="match status" value="1"/>
</dbReference>
<dbReference type="SUPFAM" id="SSF53850">
    <property type="entry name" value="Periplasmic binding protein-like II"/>
    <property type="match status" value="1"/>
</dbReference>
<feature type="domain" description="HTH lysR-type" evidence="5">
    <location>
        <begin position="1"/>
        <end position="58"/>
    </location>
</feature>
<evidence type="ECO:0000256" key="2">
    <source>
        <dbReference type="ARBA" id="ARBA00023015"/>
    </source>
</evidence>
<evidence type="ECO:0000313" key="7">
    <source>
        <dbReference type="Proteomes" id="UP000286997"/>
    </source>
</evidence>
<gene>
    <name evidence="6" type="ORF">EOE48_21305</name>
</gene>
<dbReference type="Pfam" id="PF03466">
    <property type="entry name" value="LysR_substrate"/>
    <property type="match status" value="1"/>
</dbReference>
<comment type="similarity">
    <text evidence="1">Belongs to the LysR transcriptional regulatory family.</text>
</comment>
<dbReference type="Gene3D" id="3.40.190.290">
    <property type="match status" value="1"/>
</dbReference>
<keyword evidence="4" id="KW-0804">Transcription</keyword>
<dbReference type="GO" id="GO:0000976">
    <property type="term" value="F:transcription cis-regulatory region binding"/>
    <property type="evidence" value="ECO:0007669"/>
    <property type="project" value="TreeGrafter"/>
</dbReference>
<organism evidence="6 7">
    <name type="scientific">Methylobacterium oryzihabitans</name>
    <dbReference type="NCBI Taxonomy" id="2499852"/>
    <lineage>
        <taxon>Bacteria</taxon>
        <taxon>Pseudomonadati</taxon>
        <taxon>Pseudomonadota</taxon>
        <taxon>Alphaproteobacteria</taxon>
        <taxon>Hyphomicrobiales</taxon>
        <taxon>Methylobacteriaceae</taxon>
        <taxon>Methylobacterium</taxon>
    </lineage>
</organism>
<dbReference type="InterPro" id="IPR036388">
    <property type="entry name" value="WH-like_DNA-bd_sf"/>
</dbReference>
<keyword evidence="3" id="KW-0238">DNA-binding</keyword>
<evidence type="ECO:0000259" key="5">
    <source>
        <dbReference type="PROSITE" id="PS50931"/>
    </source>
</evidence>
<name>A0A437NY59_9HYPH</name>
<dbReference type="OrthoDB" id="9803735at2"/>
<dbReference type="InterPro" id="IPR005119">
    <property type="entry name" value="LysR_subst-bd"/>
</dbReference>
<dbReference type="PANTHER" id="PTHR30126">
    <property type="entry name" value="HTH-TYPE TRANSCRIPTIONAL REGULATOR"/>
    <property type="match status" value="1"/>
</dbReference>
<keyword evidence="2" id="KW-0805">Transcription regulation</keyword>
<evidence type="ECO:0000256" key="1">
    <source>
        <dbReference type="ARBA" id="ARBA00009437"/>
    </source>
</evidence>
<dbReference type="Gene3D" id="1.10.10.10">
    <property type="entry name" value="Winged helix-like DNA-binding domain superfamily/Winged helix DNA-binding domain"/>
    <property type="match status" value="1"/>
</dbReference>
<dbReference type="Proteomes" id="UP000286997">
    <property type="component" value="Unassembled WGS sequence"/>
</dbReference>
<dbReference type="FunFam" id="1.10.10.10:FF:000001">
    <property type="entry name" value="LysR family transcriptional regulator"/>
    <property type="match status" value="1"/>
</dbReference>
<dbReference type="PROSITE" id="PS50931">
    <property type="entry name" value="HTH_LYSR"/>
    <property type="match status" value="1"/>
</dbReference>
<dbReference type="GO" id="GO:0003700">
    <property type="term" value="F:DNA-binding transcription factor activity"/>
    <property type="evidence" value="ECO:0007669"/>
    <property type="project" value="InterPro"/>
</dbReference>
<dbReference type="RefSeq" id="WP_127732898.1">
    <property type="nucleotide sequence ID" value="NZ_SACP01000025.1"/>
</dbReference>
<proteinExistence type="inferred from homology"/>
<reference evidence="6 7" key="1">
    <citation type="submission" date="2019-01" db="EMBL/GenBank/DDBJ databases">
        <authorList>
            <person name="Chen W.-M."/>
        </authorList>
    </citation>
    <scope>NUCLEOTIDE SEQUENCE [LARGE SCALE GENOMIC DNA]</scope>
    <source>
        <strain evidence="6 7">TER-1</strain>
    </source>
</reference>
<dbReference type="PANTHER" id="PTHR30126:SF94">
    <property type="entry name" value="LYSR FAMILY TRANSCRIPTIONAL REGULATOR"/>
    <property type="match status" value="1"/>
</dbReference>
<dbReference type="InterPro" id="IPR036390">
    <property type="entry name" value="WH_DNA-bd_sf"/>
</dbReference>
<comment type="caution">
    <text evidence="6">The sequence shown here is derived from an EMBL/GenBank/DDBJ whole genome shotgun (WGS) entry which is preliminary data.</text>
</comment>
<evidence type="ECO:0000256" key="3">
    <source>
        <dbReference type="ARBA" id="ARBA00023125"/>
    </source>
</evidence>
<dbReference type="SUPFAM" id="SSF46785">
    <property type="entry name" value="Winged helix' DNA-binding domain"/>
    <property type="match status" value="1"/>
</dbReference>
<dbReference type="EMBL" id="SACP01000025">
    <property type="protein sequence ID" value="RVU14961.1"/>
    <property type="molecule type" value="Genomic_DNA"/>
</dbReference>
<accession>A0A437NY59</accession>
<protein>
    <submittedName>
        <fullName evidence="6">LysR family transcriptional regulator</fullName>
    </submittedName>
</protein>
<dbReference type="Pfam" id="PF00126">
    <property type="entry name" value="HTH_1"/>
    <property type="match status" value="1"/>
</dbReference>
<evidence type="ECO:0000256" key="4">
    <source>
        <dbReference type="ARBA" id="ARBA00023163"/>
    </source>
</evidence>
<dbReference type="InterPro" id="IPR000847">
    <property type="entry name" value="LysR_HTH_N"/>
</dbReference>
<sequence>MNLFQLRAFDAVSREGSFTRAAKRLSISQPAVTGHVKALEERYDLVLFRRTARSAELTPQGEALAALTRPLFGLVEQAEDLLLANRALLAGRIEVAADSPHVVMPLLARLRARHPGITVGLSLGNAAETCEALLAERASIGVVTEAEPREELHLEDLAVSHVWAVLPRGHALATGAPIDLAGLDGQPMVLREPSSVTRRTFDAACRARGVAPAVLMELDSREAVIEAVAAGIGIGIVSSLECGEDGRIRAVPITGADLSNRHAIVCLARRRSLRLIRAVLDLAAEGRPGGDGR</sequence>